<dbReference type="Gene3D" id="3.90.1100.10">
    <property type="match status" value="1"/>
</dbReference>
<dbReference type="NCBIfam" id="NF001616">
    <property type="entry name" value="PRK00405.1"/>
    <property type="match status" value="1"/>
</dbReference>
<dbReference type="InterPro" id="IPR015712">
    <property type="entry name" value="DNA-dir_RNA_pol_su2"/>
</dbReference>
<dbReference type="InterPro" id="IPR007644">
    <property type="entry name" value="RNA_pol_bsu_protrusion"/>
</dbReference>
<feature type="domain" description="RNA polymerase Rpb2" evidence="11">
    <location>
        <begin position="306"/>
        <end position="415"/>
    </location>
</feature>
<evidence type="ECO:0000256" key="3">
    <source>
        <dbReference type="ARBA" id="ARBA00022695"/>
    </source>
</evidence>
<comment type="catalytic activity">
    <reaction evidence="5 6 8">
        <text>RNA(n) + a ribonucleoside 5'-triphosphate = RNA(n+1) + diphosphate</text>
        <dbReference type="Rhea" id="RHEA:21248"/>
        <dbReference type="Rhea" id="RHEA-COMP:14527"/>
        <dbReference type="Rhea" id="RHEA-COMP:17342"/>
        <dbReference type="ChEBI" id="CHEBI:33019"/>
        <dbReference type="ChEBI" id="CHEBI:61557"/>
        <dbReference type="ChEBI" id="CHEBI:140395"/>
        <dbReference type="EC" id="2.7.7.6"/>
    </reaction>
</comment>
<dbReference type="InterPro" id="IPR042107">
    <property type="entry name" value="DNA-dir_RNA_pol_bsu_ext_1_sf"/>
</dbReference>
<feature type="domain" description="RNA polymerase Rpb2" evidence="13">
    <location>
        <begin position="474"/>
        <end position="542"/>
    </location>
</feature>
<dbReference type="GO" id="GO:0003899">
    <property type="term" value="F:DNA-directed RNA polymerase activity"/>
    <property type="evidence" value="ECO:0007669"/>
    <property type="project" value="UniProtKB-UniRule"/>
</dbReference>
<dbReference type="NCBIfam" id="TIGR02013">
    <property type="entry name" value="rpoB"/>
    <property type="match status" value="1"/>
</dbReference>
<evidence type="ECO:0000256" key="1">
    <source>
        <dbReference type="ARBA" id="ARBA00022478"/>
    </source>
</evidence>
<dbReference type="Gene3D" id="2.40.270.10">
    <property type="entry name" value="DNA-directed RNA polymerase, subunit 2, domain 6"/>
    <property type="match status" value="2"/>
</dbReference>
<dbReference type="Pfam" id="PF04565">
    <property type="entry name" value="RNA_pol_Rpb2_3"/>
    <property type="match status" value="1"/>
</dbReference>
<feature type="domain" description="DNA-directed RNA polymerase subunit 2 hybrid-binding" evidence="9">
    <location>
        <begin position="681"/>
        <end position="1214"/>
    </location>
</feature>
<comment type="caution">
    <text evidence="15">The sequence shown here is derived from an EMBL/GenBank/DDBJ whole genome shotgun (WGS) entry which is preliminary data.</text>
</comment>
<dbReference type="Pfam" id="PF10385">
    <property type="entry name" value="RNA_pol_Rpb2_45"/>
    <property type="match status" value="1"/>
</dbReference>
<dbReference type="Pfam" id="PF04560">
    <property type="entry name" value="RNA_pol_Rpb2_7"/>
    <property type="match status" value="1"/>
</dbReference>
<dbReference type="CDD" id="cd00653">
    <property type="entry name" value="RNA_pol_B_RPB2"/>
    <property type="match status" value="1"/>
</dbReference>
<dbReference type="HAMAP" id="MF_01321">
    <property type="entry name" value="RNApol_bact_RpoB"/>
    <property type="match status" value="1"/>
</dbReference>
<reference evidence="15 16" key="1">
    <citation type="submission" date="2018-06" db="EMBL/GenBank/DDBJ databases">
        <authorList>
            <person name="Liu Z.-W."/>
        </authorList>
    </citation>
    <scope>NUCLEOTIDE SEQUENCE [LARGE SCALE GENOMIC DNA]</scope>
    <source>
        <strain evidence="15 16">2b14</strain>
    </source>
</reference>
<dbReference type="PANTHER" id="PTHR20856">
    <property type="entry name" value="DNA-DIRECTED RNA POLYMERASE I SUBUNIT 2"/>
    <property type="match status" value="1"/>
</dbReference>
<dbReference type="OrthoDB" id="9803954at2"/>
<gene>
    <name evidence="6 15" type="primary">rpoB</name>
    <name evidence="15" type="ORF">DP923_02100</name>
</gene>
<evidence type="ECO:0000256" key="6">
    <source>
        <dbReference type="HAMAP-Rule" id="MF_01321"/>
    </source>
</evidence>
<dbReference type="EC" id="2.7.7.6" evidence="6 8"/>
<feature type="domain" description="RNA polymerase Rpb2" evidence="11">
    <location>
        <begin position="149"/>
        <end position="219"/>
    </location>
</feature>
<keyword evidence="3 6" id="KW-0548">Nucleotidyltransferase</keyword>
<evidence type="ECO:0000256" key="5">
    <source>
        <dbReference type="ARBA" id="ARBA00048552"/>
    </source>
</evidence>
<dbReference type="Pfam" id="PF04563">
    <property type="entry name" value="RNA_pol_Rpb2_1"/>
    <property type="match status" value="1"/>
</dbReference>
<evidence type="ECO:0000256" key="8">
    <source>
        <dbReference type="RuleBase" id="RU363031"/>
    </source>
</evidence>
<dbReference type="Pfam" id="PF04561">
    <property type="entry name" value="RNA_pol_Rpb2_2"/>
    <property type="match status" value="2"/>
</dbReference>
<comment type="subunit">
    <text evidence="6 8">The RNAP catalytic core consists of 2 alpha, 1 beta, 1 beta' and 1 omega subunit. When a sigma factor is associated with the core the holoenzyme is formed, which can initiate transcription.</text>
</comment>
<reference evidence="15 16" key="2">
    <citation type="submission" date="2018-07" db="EMBL/GenBank/DDBJ databases">
        <title>Pontibacter sp. 2b14 genomic sequence and assembly.</title>
        <authorList>
            <person name="Du Z.-J."/>
        </authorList>
    </citation>
    <scope>NUCLEOTIDE SEQUENCE [LARGE SCALE GENOMIC DNA]</scope>
    <source>
        <strain evidence="15 16">2b14</strain>
    </source>
</reference>
<dbReference type="Proteomes" id="UP000251692">
    <property type="component" value="Unassembled WGS sequence"/>
</dbReference>
<dbReference type="GO" id="GO:0000428">
    <property type="term" value="C:DNA-directed RNA polymerase complex"/>
    <property type="evidence" value="ECO:0007669"/>
    <property type="project" value="UniProtKB-KW"/>
</dbReference>
<dbReference type="InterPro" id="IPR014724">
    <property type="entry name" value="RNA_pol_RPB2_OB-fold"/>
</dbReference>
<keyword evidence="1 6" id="KW-0240">DNA-directed RNA polymerase</keyword>
<protein>
    <recommendedName>
        <fullName evidence="6 8">DNA-directed RNA polymerase subunit beta</fullName>
        <shortName evidence="6">RNAP subunit beta</shortName>
        <ecNumber evidence="6 8">2.7.7.6</ecNumber>
    </recommendedName>
    <alternativeName>
        <fullName evidence="6">RNA polymerase subunit beta</fullName>
    </alternativeName>
    <alternativeName>
        <fullName evidence="6">Transcriptase subunit beta</fullName>
    </alternativeName>
</protein>
<evidence type="ECO:0000259" key="11">
    <source>
        <dbReference type="Pfam" id="PF04561"/>
    </source>
</evidence>
<evidence type="ECO:0000259" key="14">
    <source>
        <dbReference type="Pfam" id="PF10385"/>
    </source>
</evidence>
<comment type="function">
    <text evidence="6 8">DNA-dependent RNA polymerase catalyzes the transcription of DNA into RNA using the four ribonucleoside triphosphates as substrates.</text>
</comment>
<keyword evidence="16" id="KW-1185">Reference proteome</keyword>
<keyword evidence="2 6" id="KW-0808">Transferase</keyword>
<dbReference type="Gene3D" id="2.40.50.100">
    <property type="match status" value="1"/>
</dbReference>
<evidence type="ECO:0000259" key="12">
    <source>
        <dbReference type="Pfam" id="PF04563"/>
    </source>
</evidence>
<feature type="domain" description="DNA-directed RNA polymerase beta subunit external 1" evidence="14">
    <location>
        <begin position="552"/>
        <end position="619"/>
    </location>
</feature>
<dbReference type="InterPro" id="IPR007645">
    <property type="entry name" value="RNA_pol_Rpb2_3"/>
</dbReference>
<dbReference type="InterPro" id="IPR019462">
    <property type="entry name" value="DNA-dir_RNA_pol_bsu_external_1"/>
</dbReference>
<dbReference type="GO" id="GO:0006351">
    <property type="term" value="P:DNA-templated transcription"/>
    <property type="evidence" value="ECO:0007669"/>
    <property type="project" value="UniProtKB-UniRule"/>
</dbReference>
<keyword evidence="4 6" id="KW-0804">Transcription</keyword>
<dbReference type="InterPro" id="IPR007642">
    <property type="entry name" value="RNA_pol_Rpb2_2"/>
</dbReference>
<dbReference type="Gene3D" id="2.30.150.10">
    <property type="entry name" value="DNA-directed RNA polymerase, beta subunit, external 1 domain"/>
    <property type="match status" value="1"/>
</dbReference>
<evidence type="ECO:0000256" key="4">
    <source>
        <dbReference type="ARBA" id="ARBA00023163"/>
    </source>
</evidence>
<dbReference type="Gene3D" id="3.90.1110.10">
    <property type="entry name" value="RNA polymerase Rpb2, domain 2"/>
    <property type="match status" value="1"/>
</dbReference>
<dbReference type="GO" id="GO:0003677">
    <property type="term" value="F:DNA binding"/>
    <property type="evidence" value="ECO:0007669"/>
    <property type="project" value="UniProtKB-UniRule"/>
</dbReference>
<dbReference type="InterPro" id="IPR007641">
    <property type="entry name" value="RNA_pol_Rpb2_7"/>
</dbReference>
<feature type="domain" description="RNA polymerase Rpb2" evidence="10">
    <location>
        <begin position="1216"/>
        <end position="1289"/>
    </location>
</feature>
<evidence type="ECO:0000259" key="13">
    <source>
        <dbReference type="Pfam" id="PF04565"/>
    </source>
</evidence>
<dbReference type="GO" id="GO:0032549">
    <property type="term" value="F:ribonucleoside binding"/>
    <property type="evidence" value="ECO:0007669"/>
    <property type="project" value="InterPro"/>
</dbReference>
<comment type="similarity">
    <text evidence="6 7">Belongs to the RNA polymerase beta chain family.</text>
</comment>
<sequence>MAKNKTTQRISFASIKAVIDYPDFLDVQLQSFQDFFQLETPAENRAQEGLFKVFAENFPISDSRENFVLEFIDYHIDPPKYSVDECIDRGLTYSVPLKAKLRLICNDEDNEDFETIEQEVFLGNIPYMTEKGSFVINGAERVIVSQLHRSPGVFFAQSKHTNGTKLYSARIIPFKGSWVEFATDVNNVMYAYIDRKKKFPVTTLLRAIGYGTDKDILDLFGLSEELPANKANLKNAVGRKLAARVLRTWTEDFVDEDTGEVVSIDRNEVLLERDSEIQAEDISVIIDSGVQSIILHRENVNIADYAIIYNTLQKDNSNSEQEAVEQIYRQLRNTEAPDVETARDIIQKLFFSDKRYDLGEVGRYRINKKLGLDKNWDAKVLTNEDIVLIVKYLIGLINSRAVVDDIDHLSNRRVRTVGEQLYAQFGVGLARMARTIKERMNVRDNEDFKPVDLINARTLSSVINSFFGTNQLSQFMDQTNPLAEVTHKRRVSALGPGGLSRERAGFEVRDVHYTHYGRLCTIETPEGPNIGLISSLCVHARVNHMGFIETPYRRVEEGKVNVTGSVEYLTAEEEDTHHIAQANALIDDDGNFISEKVKGRFEGDFPVEDPGTYSYMDVAPNQIVSVAASLIPFLEHDDANRALMGSNMQRQAVPLLKAEAPIVGTGLERRAAIDSRALVIAEGDGEVDFVDANKIVIRYDLTEDEKLVSFDAEYVTYNLIKYRRTNQDTCINLTPLVKTGQRVIKGQPMCEGYATNEGELALGRNLQVAFMPWQGYNFEDAIVISEKVVRDDVFTSIHIEEFELEVRETKRGEEELTSEIPNVSEEAVKHLDENGIIRTGAEVKEGDILIGKITPKGETDPTPEEKLLRAIFGDKAGDVKDASLKAPPSLNGVVIDTKLFSRPKKDKNLRAKSKKEVEELKVKYSKDLNAIKNVMVDKLVALLEGKSSQGIKHKFGDEILSKGVKFSRKNIIEVLFPEKNPYKDESNYAVPEEVNMFKDLILENWTTDEKANSMLIELIKNYNKRRNIVSAHFKRERFTLEVGDELPAGIVQLAKVYIAKKRKLKVGDKMAGRHGNKGVVARIVREEDMPFLEDGQPMDIVLNPLGVPSRMNIGQIYETVLGWAGRKLGRTYATPIFDGATDAQVQAELAEAGLPTYGRSYLYDGLSGERFDQPVTVGIIYMLKLGHLVDDKMHARSIGPYSLITQQPLGGKAQFGGQRFGEMEVWALEAFGASNVLQEILTIKSDDVIGRAKAYEAIVKGDVLPKPNIPESFNVLIHELRGLALEITLE</sequence>
<dbReference type="Pfam" id="PF00562">
    <property type="entry name" value="RNA_pol_Rpb2_6"/>
    <property type="match status" value="1"/>
</dbReference>
<dbReference type="RefSeq" id="WP_112303918.1">
    <property type="nucleotide sequence ID" value="NZ_QMDV01000001.1"/>
</dbReference>
<dbReference type="PROSITE" id="PS01166">
    <property type="entry name" value="RNA_POL_BETA"/>
    <property type="match status" value="1"/>
</dbReference>
<evidence type="ECO:0000256" key="2">
    <source>
        <dbReference type="ARBA" id="ARBA00022679"/>
    </source>
</evidence>
<proteinExistence type="inferred from homology"/>
<dbReference type="InterPro" id="IPR007120">
    <property type="entry name" value="DNA-dir_RNAP_su2_dom"/>
</dbReference>
<accession>A0A364RHW8</accession>
<evidence type="ECO:0000259" key="10">
    <source>
        <dbReference type="Pfam" id="PF04560"/>
    </source>
</evidence>
<dbReference type="InterPro" id="IPR010243">
    <property type="entry name" value="RNA_pol_bsu_bac"/>
</dbReference>
<dbReference type="SUPFAM" id="SSF64484">
    <property type="entry name" value="beta and beta-prime subunits of DNA dependent RNA-polymerase"/>
    <property type="match status" value="1"/>
</dbReference>
<organism evidence="15 16">
    <name type="scientific">Pontibacter arcticus</name>
    <dbReference type="NCBI Taxonomy" id="2080288"/>
    <lineage>
        <taxon>Bacteria</taxon>
        <taxon>Pseudomonadati</taxon>
        <taxon>Bacteroidota</taxon>
        <taxon>Cytophagia</taxon>
        <taxon>Cytophagales</taxon>
        <taxon>Hymenobacteraceae</taxon>
        <taxon>Pontibacter</taxon>
    </lineage>
</organism>
<feature type="domain" description="RNA polymerase beta subunit protrusion" evidence="12">
    <location>
        <begin position="26"/>
        <end position="460"/>
    </location>
</feature>
<evidence type="ECO:0000313" key="15">
    <source>
        <dbReference type="EMBL" id="RAU83883.1"/>
    </source>
</evidence>
<dbReference type="InterPro" id="IPR007121">
    <property type="entry name" value="RNA_pol_bsu_CS"/>
</dbReference>
<evidence type="ECO:0000256" key="7">
    <source>
        <dbReference type="RuleBase" id="RU000434"/>
    </source>
</evidence>
<dbReference type="EMBL" id="QMDV01000001">
    <property type="protein sequence ID" value="RAU83883.1"/>
    <property type="molecule type" value="Genomic_DNA"/>
</dbReference>
<dbReference type="Gene3D" id="3.90.1800.10">
    <property type="entry name" value="RNA polymerase alpha subunit dimerisation domain"/>
    <property type="match status" value="1"/>
</dbReference>
<dbReference type="InterPro" id="IPR037033">
    <property type="entry name" value="DNA-dir_RNAP_su2_hyb_sf"/>
</dbReference>
<evidence type="ECO:0000313" key="16">
    <source>
        <dbReference type="Proteomes" id="UP000251692"/>
    </source>
</evidence>
<dbReference type="InterPro" id="IPR037034">
    <property type="entry name" value="RNA_pol_Rpb2_2_sf"/>
</dbReference>
<dbReference type="Gene3D" id="2.40.50.150">
    <property type="match status" value="1"/>
</dbReference>
<name>A0A364RHW8_9BACT</name>
<evidence type="ECO:0000259" key="9">
    <source>
        <dbReference type="Pfam" id="PF00562"/>
    </source>
</evidence>